<evidence type="ECO:0000313" key="11">
    <source>
        <dbReference type="EMBL" id="JAG16241.1"/>
    </source>
</evidence>
<evidence type="ECO:0000256" key="8">
    <source>
        <dbReference type="ARBA" id="ARBA00022917"/>
    </source>
</evidence>
<evidence type="ECO:0000256" key="7">
    <source>
        <dbReference type="ARBA" id="ARBA00022845"/>
    </source>
</evidence>
<evidence type="ECO:0000256" key="2">
    <source>
        <dbReference type="ARBA" id="ARBA00009573"/>
    </source>
</evidence>
<dbReference type="GO" id="GO:0022627">
    <property type="term" value="C:cytosolic small ribosomal subunit"/>
    <property type="evidence" value="ECO:0007669"/>
    <property type="project" value="TreeGrafter"/>
</dbReference>
<dbReference type="GO" id="GO:0003743">
    <property type="term" value="F:translation initiation factor activity"/>
    <property type="evidence" value="ECO:0007669"/>
    <property type="project" value="UniProtKB-KW"/>
</dbReference>
<dbReference type="GO" id="GO:0003729">
    <property type="term" value="F:mRNA binding"/>
    <property type="evidence" value="ECO:0007669"/>
    <property type="project" value="TreeGrafter"/>
</dbReference>
<organism evidence="11">
    <name type="scientific">Lygus hesperus</name>
    <name type="common">Western plant bug</name>
    <dbReference type="NCBI Taxonomy" id="30085"/>
    <lineage>
        <taxon>Eukaryota</taxon>
        <taxon>Metazoa</taxon>
        <taxon>Ecdysozoa</taxon>
        <taxon>Arthropoda</taxon>
        <taxon>Hexapoda</taxon>
        <taxon>Insecta</taxon>
        <taxon>Pterygota</taxon>
        <taxon>Neoptera</taxon>
        <taxon>Paraneoptera</taxon>
        <taxon>Hemiptera</taxon>
        <taxon>Heteroptera</taxon>
        <taxon>Panheteroptera</taxon>
        <taxon>Cimicomorpha</taxon>
        <taxon>Miridae</taxon>
        <taxon>Mirini</taxon>
        <taxon>Lygus</taxon>
    </lineage>
</organism>
<evidence type="ECO:0000256" key="4">
    <source>
        <dbReference type="ARBA" id="ARBA00022540"/>
    </source>
</evidence>
<dbReference type="GO" id="GO:0006417">
    <property type="term" value="P:regulation of translation"/>
    <property type="evidence" value="ECO:0007669"/>
    <property type="project" value="UniProtKB-KW"/>
</dbReference>
<reference evidence="11" key="1">
    <citation type="journal article" date="2014" name="PLoS ONE">
        <title>Transcriptome-Based Identification of ABC Transporters in the Western Tarnished Plant Bug Lygus hesperus.</title>
        <authorList>
            <person name="Hull J.J."/>
            <person name="Chaney K."/>
            <person name="Geib S.M."/>
            <person name="Fabrick J.A."/>
            <person name="Brent C.S."/>
            <person name="Walsh D."/>
            <person name="Lavine L.C."/>
        </authorList>
    </citation>
    <scope>NUCLEOTIDE SEQUENCE</scope>
</reference>
<dbReference type="InterPro" id="IPR011387">
    <property type="entry name" value="TIF2A"/>
</dbReference>
<dbReference type="EMBL" id="GDHC01015593">
    <property type="protein sequence ID" value="JAQ03036.1"/>
    <property type="molecule type" value="Transcribed_RNA"/>
</dbReference>
<evidence type="ECO:0000256" key="5">
    <source>
        <dbReference type="ARBA" id="ARBA00022574"/>
    </source>
</evidence>
<keyword evidence="4 11" id="KW-0396">Initiation factor</keyword>
<dbReference type="InterPro" id="IPR013979">
    <property type="entry name" value="TIF_beta_prop-like"/>
</dbReference>
<dbReference type="GO" id="GO:0000049">
    <property type="term" value="F:tRNA binding"/>
    <property type="evidence" value="ECO:0007669"/>
    <property type="project" value="TreeGrafter"/>
</dbReference>
<protein>
    <recommendedName>
        <fullName evidence="3">Eukaryotic translation initiation factor 2A</fullName>
    </recommendedName>
</protein>
<feature type="compositionally biased region" description="Polar residues" evidence="9">
    <location>
        <begin position="224"/>
        <end position="246"/>
    </location>
</feature>
<comment type="function">
    <text evidence="1">Functions in the early steps of protein synthesis of a small number of specific mRNAs. Acts by directing the binding of methionyl-tRNAi to 40S ribosomal subunits. In contrast to the eIF-2 complex, it binds methionyl-tRNAi to 40S subunits in a codon-dependent manner, whereas the eIF-2 complex binds methionyl-tRNAi to 40S subunits in a GTP-dependent manner.</text>
</comment>
<name>A0A0A9X9C9_LYGHE</name>
<dbReference type="SUPFAM" id="SSF50960">
    <property type="entry name" value="TolB, C-terminal domain"/>
    <property type="match status" value="1"/>
</dbReference>
<keyword evidence="7" id="KW-0810">Translation regulation</keyword>
<evidence type="ECO:0000256" key="6">
    <source>
        <dbReference type="ARBA" id="ARBA00022737"/>
    </source>
</evidence>
<proteinExistence type="inferred from homology"/>
<dbReference type="InterPro" id="IPR015943">
    <property type="entry name" value="WD40/YVTN_repeat-like_dom_sf"/>
</dbReference>
<evidence type="ECO:0000259" key="10">
    <source>
        <dbReference type="Pfam" id="PF08662"/>
    </source>
</evidence>
<dbReference type="Gene3D" id="2.130.10.10">
    <property type="entry name" value="YVTN repeat-like/Quinoprotein amine dehydrogenase"/>
    <property type="match status" value="1"/>
</dbReference>
<dbReference type="GO" id="GO:0043022">
    <property type="term" value="F:ribosome binding"/>
    <property type="evidence" value="ECO:0007669"/>
    <property type="project" value="TreeGrafter"/>
</dbReference>
<dbReference type="AlphaFoldDB" id="A0A0A9X9C9"/>
<evidence type="ECO:0000313" key="12">
    <source>
        <dbReference type="EMBL" id="JAQ03036.1"/>
    </source>
</evidence>
<dbReference type="PANTHER" id="PTHR13227:SF0">
    <property type="entry name" value="EUKARYOTIC TRANSLATION INITIATION FACTOR 2A"/>
    <property type="match status" value="1"/>
</dbReference>
<comment type="similarity">
    <text evidence="2">Belongs to the WD repeat EIF2A family.</text>
</comment>
<sequence length="278" mass="30999">MYTNGEASVNVPLMDVHKRTGTSETAEGDKSQETIHDVVWNPTAKHQFLTLQGLAKNATLAMWDGQKCKLQSCIIKGPYNRLHFSPSYRYVCVAGFGNLAGHVAILDRKQQYGCVGFFQDHSNPGHLQWTSDELHIVCSTLYPRLRVNNQARIFTFNGTCIYTYTCPTNRLQQVCFLQREIPQETNTTLPLVATTSTYDATAKVIVTSAADGTTKSKYIPPHLRTSNETNSTSVDGTSTTNENANATGLREKHDKKVKPRKFRETSYKAPFVGAKNVE</sequence>
<dbReference type="EMBL" id="GBHO01027363">
    <property type="protein sequence ID" value="JAG16241.1"/>
    <property type="molecule type" value="Transcribed_RNA"/>
</dbReference>
<keyword evidence="5" id="KW-0853">WD repeat</keyword>
<evidence type="ECO:0000256" key="9">
    <source>
        <dbReference type="SAM" id="MobiDB-lite"/>
    </source>
</evidence>
<feature type="domain" description="Translation initiation factor beta propellor-like" evidence="10">
    <location>
        <begin position="31"/>
        <end position="173"/>
    </location>
</feature>
<feature type="region of interest" description="Disordered" evidence="9">
    <location>
        <begin position="216"/>
        <end position="278"/>
    </location>
</feature>
<accession>A0A0A9X9C9</accession>
<gene>
    <name evidence="11" type="primary">YGR054W</name>
    <name evidence="12" type="synonym">YGR054W_1</name>
    <name evidence="11" type="ORF">CM83_6402</name>
    <name evidence="12" type="ORF">g.69553</name>
</gene>
<keyword evidence="8" id="KW-0648">Protein biosynthesis</keyword>
<reference evidence="11" key="2">
    <citation type="submission" date="2014-07" db="EMBL/GenBank/DDBJ databases">
        <authorList>
            <person name="Hull J."/>
        </authorList>
    </citation>
    <scope>NUCLEOTIDE SEQUENCE</scope>
</reference>
<evidence type="ECO:0000256" key="3">
    <source>
        <dbReference type="ARBA" id="ARBA00013819"/>
    </source>
</evidence>
<dbReference type="Pfam" id="PF08662">
    <property type="entry name" value="eIF2A"/>
    <property type="match status" value="1"/>
</dbReference>
<evidence type="ECO:0000256" key="1">
    <source>
        <dbReference type="ARBA" id="ARBA00003993"/>
    </source>
</evidence>
<keyword evidence="6" id="KW-0677">Repeat</keyword>
<dbReference type="PANTHER" id="PTHR13227">
    <property type="entry name" value="EUKARYOTIC TRANSLATION INITIATION FACTOR 2A"/>
    <property type="match status" value="1"/>
</dbReference>
<reference evidence="12" key="3">
    <citation type="journal article" date="2016" name="Gigascience">
        <title>De novo construction of an expanded transcriptome assembly for the western tarnished plant bug, Lygus hesperus.</title>
        <authorList>
            <person name="Tassone E.E."/>
            <person name="Geib S.M."/>
            <person name="Hall B."/>
            <person name="Fabrick J.A."/>
            <person name="Brent C.S."/>
            <person name="Hull J.J."/>
        </authorList>
    </citation>
    <scope>NUCLEOTIDE SEQUENCE</scope>
</reference>